<dbReference type="RefSeq" id="WP_073993823.1">
    <property type="nucleotide sequence ID" value="NZ_FQYT01000015.1"/>
</dbReference>
<gene>
    <name evidence="2" type="ORF">SAMN02745691_01564</name>
</gene>
<dbReference type="GO" id="GO:0140359">
    <property type="term" value="F:ABC-type transporter activity"/>
    <property type="evidence" value="ECO:0007669"/>
    <property type="project" value="InterPro"/>
</dbReference>
<accession>A0A1M6HL80</accession>
<evidence type="ECO:0000256" key="1">
    <source>
        <dbReference type="SAM" id="Phobius"/>
    </source>
</evidence>
<name>A0A1M6HL80_9FIRM</name>
<keyword evidence="1" id="KW-1133">Transmembrane helix</keyword>
<sequence length="266" mass="29617">MNVYLFELRQQWKTALIWTAATILLFAFLQSGVYPIFSDSMIDVEEIFRSMPDVFLNAFGFDISSMSGFGEFFKLTYLYLVLMGAIMAMVLSVSAFSREKRGKCTDFLLTKPYSRRKLFLMKLLEVATQVTASWILIFISSVPLYLQSGEPTEGMHRFLLSVSGIYFTQLMFIGVGSLCGIYVKKVRSVSGIAIAAGFASFILTSMHGITGEEKMRYIAPLKYFNPESVYGSGGFEIRYAAVAGVITVACILAACHGYCKRDAQAV</sequence>
<evidence type="ECO:0000313" key="2">
    <source>
        <dbReference type="EMBL" id="SHJ22919.1"/>
    </source>
</evidence>
<dbReference type="Proteomes" id="UP000184342">
    <property type="component" value="Unassembled WGS sequence"/>
</dbReference>
<keyword evidence="1" id="KW-0812">Transmembrane</keyword>
<dbReference type="EMBL" id="FQYT01000015">
    <property type="protein sequence ID" value="SHJ22919.1"/>
    <property type="molecule type" value="Genomic_DNA"/>
</dbReference>
<dbReference type="Pfam" id="PF12679">
    <property type="entry name" value="ABC2_membrane_2"/>
    <property type="match status" value="1"/>
</dbReference>
<evidence type="ECO:0000313" key="3">
    <source>
        <dbReference type="Proteomes" id="UP000184342"/>
    </source>
</evidence>
<feature type="transmembrane region" description="Helical" evidence="1">
    <location>
        <begin position="118"/>
        <end position="146"/>
    </location>
</feature>
<proteinExistence type="predicted"/>
<feature type="transmembrane region" description="Helical" evidence="1">
    <location>
        <begin position="189"/>
        <end position="209"/>
    </location>
</feature>
<feature type="transmembrane region" description="Helical" evidence="1">
    <location>
        <begin position="76"/>
        <end position="97"/>
    </location>
</feature>
<keyword evidence="3" id="KW-1185">Reference proteome</keyword>
<dbReference type="GO" id="GO:0005886">
    <property type="term" value="C:plasma membrane"/>
    <property type="evidence" value="ECO:0007669"/>
    <property type="project" value="UniProtKB-SubCell"/>
</dbReference>
<feature type="transmembrane region" description="Helical" evidence="1">
    <location>
        <begin position="158"/>
        <end position="182"/>
    </location>
</feature>
<dbReference type="STRING" id="1122934.SAMN02745691_01564"/>
<feature type="transmembrane region" description="Helical" evidence="1">
    <location>
        <begin position="15"/>
        <end position="37"/>
    </location>
</feature>
<feature type="transmembrane region" description="Helical" evidence="1">
    <location>
        <begin position="237"/>
        <end position="259"/>
    </location>
</feature>
<dbReference type="AlphaFoldDB" id="A0A1M6HL80"/>
<keyword evidence="1" id="KW-0472">Membrane</keyword>
<reference evidence="2 3" key="1">
    <citation type="submission" date="2016-11" db="EMBL/GenBank/DDBJ databases">
        <authorList>
            <person name="Jaros S."/>
            <person name="Januszkiewicz K."/>
            <person name="Wedrychowicz H."/>
        </authorList>
    </citation>
    <scope>NUCLEOTIDE SEQUENCE [LARGE SCALE GENOMIC DNA]</scope>
    <source>
        <strain evidence="2 3">DSM 15970</strain>
    </source>
</reference>
<organism evidence="2 3">
    <name type="scientific">Parasporobacterium paucivorans DSM 15970</name>
    <dbReference type="NCBI Taxonomy" id="1122934"/>
    <lineage>
        <taxon>Bacteria</taxon>
        <taxon>Bacillati</taxon>
        <taxon>Bacillota</taxon>
        <taxon>Clostridia</taxon>
        <taxon>Lachnospirales</taxon>
        <taxon>Lachnospiraceae</taxon>
        <taxon>Parasporobacterium</taxon>
    </lineage>
</organism>
<protein>
    <submittedName>
        <fullName evidence="2">ABC-2 family transporter protein</fullName>
    </submittedName>
</protein>